<evidence type="ECO:0000256" key="1">
    <source>
        <dbReference type="ARBA" id="ARBA00022490"/>
    </source>
</evidence>
<dbReference type="Proteomes" id="UP001157911">
    <property type="component" value="Unassembled WGS sequence"/>
</dbReference>
<dbReference type="InterPro" id="IPR013849">
    <property type="entry name" value="DNA_helicase_Holl-junc_RuvA_I"/>
</dbReference>
<keyword evidence="8" id="KW-0378">Hydrolase</keyword>
<dbReference type="SUPFAM" id="SSF50249">
    <property type="entry name" value="Nucleic acid-binding proteins"/>
    <property type="match status" value="1"/>
</dbReference>
<dbReference type="InterPro" id="IPR011114">
    <property type="entry name" value="RuvA_C"/>
</dbReference>
<protein>
    <recommendedName>
        <fullName evidence="6">Holliday junction branch migration complex subunit RuvA</fullName>
    </recommendedName>
</protein>
<comment type="subcellular location">
    <subcellularLocation>
        <location evidence="6">Cytoplasm</location>
    </subcellularLocation>
</comment>
<evidence type="ECO:0000259" key="7">
    <source>
        <dbReference type="SMART" id="SM00278"/>
    </source>
</evidence>
<organism evidence="8 9">
    <name type="scientific">Desulfurobacterium pacificum</name>
    <dbReference type="NCBI Taxonomy" id="240166"/>
    <lineage>
        <taxon>Bacteria</taxon>
        <taxon>Pseudomonadati</taxon>
        <taxon>Aquificota</taxon>
        <taxon>Aquificia</taxon>
        <taxon>Desulfurobacteriales</taxon>
        <taxon>Desulfurobacteriaceae</taxon>
        <taxon>Desulfurobacterium</taxon>
    </lineage>
</organism>
<keyword evidence="8" id="KW-0547">Nucleotide-binding</keyword>
<dbReference type="Gene3D" id="1.10.150.20">
    <property type="entry name" value="5' to 3' exonuclease, C-terminal subdomain"/>
    <property type="match status" value="1"/>
</dbReference>
<comment type="caution">
    <text evidence="8">The sequence shown here is derived from an EMBL/GenBank/DDBJ whole genome shotgun (WGS) entry which is preliminary data.</text>
</comment>
<comment type="caution">
    <text evidence="6">Lacks conserved residue(s) required for the propagation of feature annotation.</text>
</comment>
<keyword evidence="8" id="KW-0347">Helicase</keyword>
<comment type="similarity">
    <text evidence="6">Belongs to the RuvA family.</text>
</comment>
<keyword evidence="8" id="KW-0067">ATP-binding</keyword>
<keyword evidence="5 6" id="KW-0234">DNA repair</keyword>
<dbReference type="SMART" id="SM00278">
    <property type="entry name" value="HhH1"/>
    <property type="match status" value="2"/>
</dbReference>
<gene>
    <name evidence="6" type="primary">ruvA</name>
    <name evidence="8" type="ORF">SAMN06265339_1242</name>
</gene>
<evidence type="ECO:0000313" key="8">
    <source>
        <dbReference type="EMBL" id="SMP14015.1"/>
    </source>
</evidence>
<keyword evidence="4 6" id="KW-0233">DNA recombination</keyword>
<feature type="region of interest" description="Domain III" evidence="6">
    <location>
        <begin position="141"/>
        <end position="186"/>
    </location>
</feature>
<keyword evidence="2 6" id="KW-0227">DNA damage</keyword>
<accession>A0ABY1NNF7</accession>
<evidence type="ECO:0000313" key="9">
    <source>
        <dbReference type="Proteomes" id="UP001157911"/>
    </source>
</evidence>
<dbReference type="GO" id="GO:0004386">
    <property type="term" value="F:helicase activity"/>
    <property type="evidence" value="ECO:0007669"/>
    <property type="project" value="UniProtKB-KW"/>
</dbReference>
<dbReference type="EMBL" id="FXUB01000003">
    <property type="protein sequence ID" value="SMP14015.1"/>
    <property type="molecule type" value="Genomic_DNA"/>
</dbReference>
<feature type="domain" description="Helix-hairpin-helix DNA-binding motif class 1" evidence="7">
    <location>
        <begin position="108"/>
        <end position="127"/>
    </location>
</feature>
<evidence type="ECO:0000256" key="3">
    <source>
        <dbReference type="ARBA" id="ARBA00023125"/>
    </source>
</evidence>
<comment type="subunit">
    <text evidence="6">Homotetramer. Forms an RuvA(8)-RuvB(12)-Holliday junction (HJ) complex. HJ DNA is sandwiched between 2 RuvA tetramers; dsDNA enters through RuvA and exits via RuvB. An RuvB hexamer assembles on each DNA strand where it exits the tetramer. Each RuvB hexamer is contacted by two RuvA subunits (via domain III) on 2 adjacent RuvB subunits; this complex drives branch migration. In the full resolvosome a probable DNA-RuvA(4)-RuvB(12)-RuvC(2) complex forms which resolves the HJ.</text>
</comment>
<dbReference type="Pfam" id="PF01330">
    <property type="entry name" value="RuvA_N"/>
    <property type="match status" value="1"/>
</dbReference>
<dbReference type="CDD" id="cd14332">
    <property type="entry name" value="UBA_RuvA_C"/>
    <property type="match status" value="1"/>
</dbReference>
<keyword evidence="9" id="KW-1185">Reference proteome</keyword>
<dbReference type="Gene3D" id="2.40.50.140">
    <property type="entry name" value="Nucleic acid-binding proteins"/>
    <property type="match status" value="1"/>
</dbReference>
<evidence type="ECO:0000256" key="5">
    <source>
        <dbReference type="ARBA" id="ARBA00023204"/>
    </source>
</evidence>
<keyword evidence="1 6" id="KW-0963">Cytoplasm</keyword>
<dbReference type="HAMAP" id="MF_00031">
    <property type="entry name" value="DNA_HJ_migration_RuvA"/>
    <property type="match status" value="1"/>
</dbReference>
<dbReference type="InterPro" id="IPR010994">
    <property type="entry name" value="RuvA_2-like"/>
</dbReference>
<dbReference type="InterPro" id="IPR003583">
    <property type="entry name" value="Hlx-hairpin-Hlx_DNA-bd_motif"/>
</dbReference>
<name>A0ABY1NNF7_9BACT</name>
<evidence type="ECO:0000256" key="4">
    <source>
        <dbReference type="ARBA" id="ARBA00023172"/>
    </source>
</evidence>
<feature type="domain" description="Helix-hairpin-helix DNA-binding motif class 1" evidence="7">
    <location>
        <begin position="73"/>
        <end position="92"/>
    </location>
</feature>
<sequence>MIDYLKGKVWENYGDSISVLCGNIGYKVYVPIKLLTSVKKGDDVELYVHFTMPKEGSPVLYGFQTLEERNLFETLLKIHGVGAKVALNVISHFSKEEFENVVASEDVETLSSVPGLGKKLSQRIIVEMKNRIEKSPHIPPDLLEILTSLGYKKSEIVKSLKGIDFSKPIEQLVKEAVAILSKRLAE</sequence>
<evidence type="ECO:0000256" key="2">
    <source>
        <dbReference type="ARBA" id="ARBA00022763"/>
    </source>
</evidence>
<keyword evidence="3 6" id="KW-0238">DNA-binding</keyword>
<dbReference type="InterPro" id="IPR012340">
    <property type="entry name" value="NA-bd_OB-fold"/>
</dbReference>
<comment type="function">
    <text evidence="6">The RuvA-RuvB-RuvC complex processes Holliday junction (HJ) DNA during genetic recombination and DNA repair, while the RuvA-RuvB complex plays an important role in the rescue of blocked DNA replication forks via replication fork reversal (RFR). RuvA specifically binds to HJ cruciform DNA, conferring on it an open structure. The RuvB hexamer acts as an ATP-dependent pump, pulling dsDNA into and through the RuvAB complex. HJ branch migration allows RuvC to scan DNA until it finds its consensus sequence, where it cleaves and resolves the cruciform DNA.</text>
</comment>
<proteinExistence type="inferred from homology"/>
<evidence type="ECO:0000256" key="6">
    <source>
        <dbReference type="HAMAP-Rule" id="MF_00031"/>
    </source>
</evidence>
<dbReference type="Pfam" id="PF14520">
    <property type="entry name" value="HHH_5"/>
    <property type="match status" value="1"/>
</dbReference>
<dbReference type="InterPro" id="IPR000085">
    <property type="entry name" value="RuvA"/>
</dbReference>
<dbReference type="RefSeq" id="WP_283400701.1">
    <property type="nucleotide sequence ID" value="NZ_FXUB01000003.1"/>
</dbReference>
<comment type="domain">
    <text evidence="6">Has three domains with a flexible linker between the domains II and III and assumes an 'L' shape. Domain III is highly mobile and contacts RuvB.</text>
</comment>
<feature type="region of interest" description="Domain I" evidence="6">
    <location>
        <begin position="1"/>
        <end position="64"/>
    </location>
</feature>
<reference evidence="8 9" key="1">
    <citation type="submission" date="2017-05" db="EMBL/GenBank/DDBJ databases">
        <authorList>
            <person name="Varghese N."/>
            <person name="Submissions S."/>
        </authorList>
    </citation>
    <scope>NUCLEOTIDE SEQUENCE [LARGE SCALE GENOMIC DNA]</scope>
    <source>
        <strain evidence="8 9">DSM 15522</strain>
    </source>
</reference>
<dbReference type="NCBIfam" id="TIGR00084">
    <property type="entry name" value="ruvA"/>
    <property type="match status" value="1"/>
</dbReference>
<dbReference type="SUPFAM" id="SSF47781">
    <property type="entry name" value="RuvA domain 2-like"/>
    <property type="match status" value="1"/>
</dbReference>